<keyword evidence="3" id="KW-0964">Secreted</keyword>
<dbReference type="PANTHER" id="PTHR21700">
    <property type="entry name" value="TRANSTHYRETIN-LIKE FAMILY PROTEIN-RELATED"/>
    <property type="match status" value="1"/>
</dbReference>
<reference evidence="7" key="1">
    <citation type="submission" date="2022-11" db="UniProtKB">
        <authorList>
            <consortium name="WormBaseParasite"/>
        </authorList>
    </citation>
    <scope>IDENTIFICATION</scope>
</reference>
<dbReference type="GO" id="GO:0005576">
    <property type="term" value="C:extracellular region"/>
    <property type="evidence" value="ECO:0007669"/>
    <property type="project" value="UniProtKB-SubCell"/>
</dbReference>
<evidence type="ECO:0000313" key="6">
    <source>
        <dbReference type="Proteomes" id="UP000887574"/>
    </source>
</evidence>
<comment type="similarity">
    <text evidence="2">Belongs to the nematode transthyretin-like family.</text>
</comment>
<sequence length="145" mass="16720">MILWFVSNDLLFVFSTLFAIFSSQVQARSQCVRAKGRLLCPTDPDRQANILVKLLDKDPLPWESDDRMGSTFTDEFGNYTVEGCADDFGQWNDPDPYLKIEHRCPEPGHSISIAHRLQTITIERRYLPEEVHVHTIKLDQVCLHC</sequence>
<dbReference type="AlphaFoldDB" id="A0A915DZX0"/>
<name>A0A915DZX0_9BILA</name>
<organism evidence="6 7">
    <name type="scientific">Ditylenchus dipsaci</name>
    <dbReference type="NCBI Taxonomy" id="166011"/>
    <lineage>
        <taxon>Eukaryota</taxon>
        <taxon>Metazoa</taxon>
        <taxon>Ecdysozoa</taxon>
        <taxon>Nematoda</taxon>
        <taxon>Chromadorea</taxon>
        <taxon>Rhabditida</taxon>
        <taxon>Tylenchina</taxon>
        <taxon>Tylenchomorpha</taxon>
        <taxon>Sphaerularioidea</taxon>
        <taxon>Anguinidae</taxon>
        <taxon>Anguininae</taxon>
        <taxon>Ditylenchus</taxon>
    </lineage>
</organism>
<dbReference type="WBParaSite" id="jg25219">
    <property type="protein sequence ID" value="jg25219"/>
    <property type="gene ID" value="jg25219"/>
</dbReference>
<dbReference type="Gene3D" id="2.60.40.3330">
    <property type="match status" value="1"/>
</dbReference>
<evidence type="ECO:0000313" key="7">
    <source>
        <dbReference type="WBParaSite" id="jg25219"/>
    </source>
</evidence>
<protein>
    <submittedName>
        <fullName evidence="7">Uncharacterized protein</fullName>
    </submittedName>
</protein>
<dbReference type="GO" id="GO:0009986">
    <property type="term" value="C:cell surface"/>
    <property type="evidence" value="ECO:0007669"/>
    <property type="project" value="InterPro"/>
</dbReference>
<keyword evidence="6" id="KW-1185">Reference proteome</keyword>
<feature type="signal peptide" evidence="5">
    <location>
        <begin position="1"/>
        <end position="27"/>
    </location>
</feature>
<evidence type="ECO:0000256" key="2">
    <source>
        <dbReference type="ARBA" id="ARBA00010112"/>
    </source>
</evidence>
<proteinExistence type="inferred from homology"/>
<dbReference type="PANTHER" id="PTHR21700:SF46">
    <property type="entry name" value="TRANSTHYRETIN-LIKE PROTEIN 52"/>
    <property type="match status" value="1"/>
</dbReference>
<dbReference type="InterPro" id="IPR038479">
    <property type="entry name" value="Transthyretin-like_sf"/>
</dbReference>
<evidence type="ECO:0000256" key="3">
    <source>
        <dbReference type="ARBA" id="ARBA00022525"/>
    </source>
</evidence>
<dbReference type="Proteomes" id="UP000887574">
    <property type="component" value="Unplaced"/>
</dbReference>
<evidence type="ECO:0000256" key="1">
    <source>
        <dbReference type="ARBA" id="ARBA00004613"/>
    </source>
</evidence>
<evidence type="ECO:0000256" key="5">
    <source>
        <dbReference type="SAM" id="SignalP"/>
    </source>
</evidence>
<feature type="chain" id="PRO_5036857252" evidence="5">
    <location>
        <begin position="28"/>
        <end position="145"/>
    </location>
</feature>
<keyword evidence="4 5" id="KW-0732">Signal</keyword>
<comment type="subcellular location">
    <subcellularLocation>
        <location evidence="1">Secreted</location>
    </subcellularLocation>
</comment>
<dbReference type="Pfam" id="PF01060">
    <property type="entry name" value="TTR-52"/>
    <property type="match status" value="1"/>
</dbReference>
<accession>A0A915DZX0</accession>
<dbReference type="InterPro" id="IPR001534">
    <property type="entry name" value="Transthyretin-like"/>
</dbReference>
<evidence type="ECO:0000256" key="4">
    <source>
        <dbReference type="ARBA" id="ARBA00022729"/>
    </source>
</evidence>